<keyword evidence="3" id="KW-0175">Coiled coil</keyword>
<organism evidence="8 9">
    <name type="scientific">Janthinobacterium lividum</name>
    <dbReference type="NCBI Taxonomy" id="29581"/>
    <lineage>
        <taxon>Bacteria</taxon>
        <taxon>Pseudomonadati</taxon>
        <taxon>Pseudomonadota</taxon>
        <taxon>Betaproteobacteria</taxon>
        <taxon>Burkholderiales</taxon>
        <taxon>Oxalobacteraceae</taxon>
        <taxon>Janthinobacterium</taxon>
    </lineage>
</organism>
<keyword evidence="2" id="KW-0805">Transcription regulation</keyword>
<keyword evidence="4 6" id="KW-0238">DNA-binding</keyword>
<evidence type="ECO:0000256" key="2">
    <source>
        <dbReference type="ARBA" id="ARBA00023015"/>
    </source>
</evidence>
<dbReference type="InterPro" id="IPR023772">
    <property type="entry name" value="DNA-bd_HTH_TetR-type_CS"/>
</dbReference>
<proteinExistence type="predicted"/>
<dbReference type="Pfam" id="PF00440">
    <property type="entry name" value="TetR_N"/>
    <property type="match status" value="1"/>
</dbReference>
<evidence type="ECO:0000256" key="1">
    <source>
        <dbReference type="ARBA" id="ARBA00022491"/>
    </source>
</evidence>
<evidence type="ECO:0000256" key="4">
    <source>
        <dbReference type="ARBA" id="ARBA00023125"/>
    </source>
</evidence>
<dbReference type="Gene3D" id="1.10.357.10">
    <property type="entry name" value="Tetracycline Repressor, domain 2"/>
    <property type="match status" value="1"/>
</dbReference>
<evidence type="ECO:0000256" key="6">
    <source>
        <dbReference type="PROSITE-ProRule" id="PRU00335"/>
    </source>
</evidence>
<dbReference type="EMBL" id="JAVFKP010000008">
    <property type="protein sequence ID" value="MDQ4629174.1"/>
    <property type="molecule type" value="Genomic_DNA"/>
</dbReference>
<accession>A0ABU0Y003</accession>
<sequence>MTTFLRAMHDAAPATDAPARPRTKPAEVRLDELMTAAERLFLDKGVEATTVSDITSLAGVAKGTFYHYFASKHEMLAALAERYTQHFLASLEAAIGLCMPNDWEGRLRAWVQANVATYLGTWQLHDIVYTSHRRRIGIDPADNPDKNAILAQLGAILAGGAAAGAWPLPQPRLAALMIYSAVHGVTDDAIAAQLQDSSAFAADVADACLRMLGTPH</sequence>
<dbReference type="InterPro" id="IPR050109">
    <property type="entry name" value="HTH-type_TetR-like_transc_reg"/>
</dbReference>
<evidence type="ECO:0000313" key="8">
    <source>
        <dbReference type="EMBL" id="MDQ4629174.1"/>
    </source>
</evidence>
<keyword evidence="1" id="KW-0678">Repressor</keyword>
<dbReference type="PANTHER" id="PTHR30055">
    <property type="entry name" value="HTH-TYPE TRANSCRIPTIONAL REGULATOR RUTR"/>
    <property type="match status" value="1"/>
</dbReference>
<gene>
    <name evidence="8" type="ORF">RB624_25115</name>
</gene>
<evidence type="ECO:0000313" key="9">
    <source>
        <dbReference type="Proteomes" id="UP001237592"/>
    </source>
</evidence>
<reference evidence="8 9" key="1">
    <citation type="submission" date="2023-08" db="EMBL/GenBank/DDBJ databases">
        <title>Draft genome sequence of Janthinobacterium lividum.</title>
        <authorList>
            <person name="Chun B.H."/>
            <person name="Lee Y."/>
        </authorList>
    </citation>
    <scope>NUCLEOTIDE SEQUENCE [LARGE SCALE GENOMIC DNA]</scope>
    <source>
        <strain evidence="8 9">AMJK</strain>
    </source>
</reference>
<dbReference type="RefSeq" id="WP_307780503.1">
    <property type="nucleotide sequence ID" value="NZ_JAVFKP010000008.1"/>
</dbReference>
<dbReference type="PANTHER" id="PTHR30055:SF183">
    <property type="entry name" value="NUCLEOID OCCLUSION FACTOR SLMA"/>
    <property type="match status" value="1"/>
</dbReference>
<dbReference type="PRINTS" id="PR00455">
    <property type="entry name" value="HTHTETR"/>
</dbReference>
<dbReference type="InterPro" id="IPR009057">
    <property type="entry name" value="Homeodomain-like_sf"/>
</dbReference>
<keyword evidence="5" id="KW-0804">Transcription</keyword>
<dbReference type="Proteomes" id="UP001237592">
    <property type="component" value="Unassembled WGS sequence"/>
</dbReference>
<feature type="domain" description="HTH tetR-type" evidence="7">
    <location>
        <begin position="27"/>
        <end position="87"/>
    </location>
</feature>
<dbReference type="SUPFAM" id="SSF46689">
    <property type="entry name" value="Homeodomain-like"/>
    <property type="match status" value="1"/>
</dbReference>
<dbReference type="PROSITE" id="PS50977">
    <property type="entry name" value="HTH_TETR_2"/>
    <property type="match status" value="1"/>
</dbReference>
<feature type="DNA-binding region" description="H-T-H motif" evidence="6">
    <location>
        <begin position="50"/>
        <end position="69"/>
    </location>
</feature>
<protein>
    <submittedName>
        <fullName evidence="8">TetR/AcrR family transcriptional regulator</fullName>
    </submittedName>
</protein>
<keyword evidence="9" id="KW-1185">Reference proteome</keyword>
<evidence type="ECO:0000256" key="3">
    <source>
        <dbReference type="ARBA" id="ARBA00023054"/>
    </source>
</evidence>
<evidence type="ECO:0000256" key="5">
    <source>
        <dbReference type="ARBA" id="ARBA00023163"/>
    </source>
</evidence>
<name>A0ABU0Y003_9BURK</name>
<dbReference type="PROSITE" id="PS01081">
    <property type="entry name" value="HTH_TETR_1"/>
    <property type="match status" value="1"/>
</dbReference>
<evidence type="ECO:0000259" key="7">
    <source>
        <dbReference type="PROSITE" id="PS50977"/>
    </source>
</evidence>
<comment type="caution">
    <text evidence="8">The sequence shown here is derived from an EMBL/GenBank/DDBJ whole genome shotgun (WGS) entry which is preliminary data.</text>
</comment>
<dbReference type="InterPro" id="IPR001647">
    <property type="entry name" value="HTH_TetR"/>
</dbReference>
<dbReference type="Gene3D" id="1.10.10.60">
    <property type="entry name" value="Homeodomain-like"/>
    <property type="match status" value="1"/>
</dbReference>